<dbReference type="PANTHER" id="PTHR12243:SF67">
    <property type="entry name" value="COREPRESSOR OF PANGOLIN, ISOFORM A-RELATED"/>
    <property type="match status" value="1"/>
</dbReference>
<dbReference type="Gene3D" id="1.10.10.60">
    <property type="entry name" value="Homeodomain-like"/>
    <property type="match status" value="1"/>
</dbReference>
<accession>A0A8R1W9G4</accession>
<reference evidence="7" key="2">
    <citation type="submission" date="2022-06" db="UniProtKB">
        <authorList>
            <consortium name="EnsemblMetazoa"/>
        </authorList>
    </citation>
    <scope>IDENTIFICATION</scope>
</reference>
<dbReference type="InterPro" id="IPR004210">
    <property type="entry name" value="BESS_motif"/>
</dbReference>
<dbReference type="PROSITE" id="PS51029">
    <property type="entry name" value="MADF"/>
    <property type="match status" value="1"/>
</dbReference>
<dbReference type="SUPFAM" id="SSF46689">
    <property type="entry name" value="Homeodomain-like"/>
    <property type="match status" value="1"/>
</dbReference>
<dbReference type="InterPro" id="IPR001005">
    <property type="entry name" value="SANT/Myb"/>
</dbReference>
<dbReference type="InterPro" id="IPR009057">
    <property type="entry name" value="Homeodomain-like_sf"/>
</dbReference>
<name>A0A8R1W9G4_ACYPI</name>
<feature type="domain" description="BESS" evidence="6">
    <location>
        <begin position="188"/>
        <end position="227"/>
    </location>
</feature>
<dbReference type="InterPro" id="IPR039353">
    <property type="entry name" value="TF_Adf1"/>
</dbReference>
<reference evidence="8" key="1">
    <citation type="submission" date="2010-06" db="EMBL/GenBank/DDBJ databases">
        <authorList>
            <person name="Jiang H."/>
            <person name="Abraham K."/>
            <person name="Ali S."/>
            <person name="Alsbrooks S.L."/>
            <person name="Anim B.N."/>
            <person name="Anosike U.S."/>
            <person name="Attaway T."/>
            <person name="Bandaranaike D.P."/>
            <person name="Battles P.K."/>
            <person name="Bell S.N."/>
            <person name="Bell A.V."/>
            <person name="Beltran B."/>
            <person name="Bickham C."/>
            <person name="Bustamante Y."/>
            <person name="Caleb T."/>
            <person name="Canada A."/>
            <person name="Cardenas V."/>
            <person name="Carter K."/>
            <person name="Chacko J."/>
            <person name="Chandrabose M.N."/>
            <person name="Chavez D."/>
            <person name="Chavez A."/>
            <person name="Chen L."/>
            <person name="Chu H.-S."/>
            <person name="Claassen K.J."/>
            <person name="Cockrell R."/>
            <person name="Collins M."/>
            <person name="Cooper J.A."/>
            <person name="Cree A."/>
            <person name="Curry S.M."/>
            <person name="Da Y."/>
            <person name="Dao M.D."/>
            <person name="Das B."/>
            <person name="Davila M.-L."/>
            <person name="Davy-Carroll L."/>
            <person name="Denson S."/>
            <person name="Dinh H."/>
            <person name="Ebong V.E."/>
            <person name="Edwards J.R."/>
            <person name="Egan A."/>
            <person name="El-Daye J."/>
            <person name="Escobedo L."/>
            <person name="Fernandez S."/>
            <person name="Fernando P.R."/>
            <person name="Flagg N."/>
            <person name="Forbes L.D."/>
            <person name="Fowler R.G."/>
            <person name="Fu Q."/>
            <person name="Gabisi R.A."/>
            <person name="Ganer J."/>
            <person name="Garbino Pronczuk A."/>
            <person name="Garcia R.M."/>
            <person name="Garner T."/>
            <person name="Garrett T.E."/>
            <person name="Gonzalez D.A."/>
            <person name="Hamid H."/>
            <person name="Hawkins E.S."/>
            <person name="Hirani K."/>
            <person name="Hogues M.E."/>
            <person name="Hollins B."/>
            <person name="Hsiao C.-H."/>
            <person name="Jabil R."/>
            <person name="James M.L."/>
            <person name="Jhangiani S.N."/>
            <person name="Johnson B."/>
            <person name="Johnson Q."/>
            <person name="Joshi V."/>
            <person name="Kalu J.B."/>
            <person name="Kam C."/>
            <person name="Kashfia A."/>
            <person name="Keebler J."/>
            <person name="Kisamo H."/>
            <person name="Kovar C.L."/>
            <person name="Lago L.A."/>
            <person name="Lai C.-Y."/>
            <person name="Laidlaw J."/>
            <person name="Lara F."/>
            <person name="Le T.-K."/>
            <person name="Lee S.L."/>
            <person name="Legall F.H."/>
            <person name="Lemon S.J."/>
            <person name="Lewis L.R."/>
            <person name="Li B."/>
            <person name="Liu Y."/>
            <person name="Liu Y.-S."/>
            <person name="Lopez J."/>
            <person name="Lozado R.J."/>
            <person name="Lu J."/>
            <person name="Madu R.C."/>
            <person name="Maheshwari M."/>
            <person name="Maheshwari R."/>
            <person name="Malloy K."/>
            <person name="Martinez E."/>
            <person name="Mathew T."/>
            <person name="Mercado I.C."/>
            <person name="Mercado C."/>
            <person name="Meyer B."/>
            <person name="Montgomery K."/>
            <person name="Morgan M.B."/>
            <person name="Munidasa M."/>
            <person name="Nazareth L.V."/>
            <person name="Nelson J."/>
            <person name="Ng B.M."/>
            <person name="Nguyen N.B."/>
            <person name="Nguyen P.Q."/>
            <person name="Nguyen T."/>
            <person name="Obregon M."/>
            <person name="Okwuonu G.O."/>
            <person name="Onwere C.G."/>
            <person name="Orozco G."/>
            <person name="Parra A."/>
            <person name="Patel S."/>
            <person name="Patil S."/>
            <person name="Perez A."/>
            <person name="Perez Y."/>
            <person name="Pham C."/>
            <person name="Primus E.L."/>
            <person name="Pu L.-L."/>
            <person name="Puazo M."/>
            <person name="Qin X."/>
            <person name="Quiroz J.B."/>
            <person name="Reese J."/>
            <person name="Richards S."/>
            <person name="Rives C.M."/>
            <person name="Robberts R."/>
            <person name="Ruiz S.J."/>
            <person name="Ruiz M.J."/>
            <person name="Santibanez J."/>
            <person name="Schneider B.W."/>
            <person name="Sisson I."/>
            <person name="Smith M."/>
            <person name="Sodergren E."/>
            <person name="Song X.-Z."/>
            <person name="Song B.B."/>
            <person name="Summersgill H."/>
            <person name="Thelus R."/>
            <person name="Thornton R.D."/>
            <person name="Trejos Z.Y."/>
            <person name="Usmani K."/>
            <person name="Vattathil S."/>
            <person name="Villasana D."/>
            <person name="Walker D.L."/>
            <person name="Wang S."/>
            <person name="Wang K."/>
            <person name="White C.S."/>
            <person name="Williams A.C."/>
            <person name="Williamson J."/>
            <person name="Wilson K."/>
            <person name="Woghiren I.O."/>
            <person name="Woodworth J.R."/>
            <person name="Worley K.C."/>
            <person name="Wright R.A."/>
            <person name="Wu W."/>
            <person name="Young L."/>
            <person name="Zhang L."/>
            <person name="Zhang J."/>
            <person name="Zhu Y."/>
            <person name="Muzny D.M."/>
            <person name="Weinstock G."/>
            <person name="Gibbs R.A."/>
        </authorList>
    </citation>
    <scope>NUCLEOTIDE SEQUENCE [LARGE SCALE GENOMIC DNA]</scope>
    <source>
        <strain evidence="8">LSR1</strain>
    </source>
</reference>
<dbReference type="SMART" id="SM00717">
    <property type="entry name" value="SANT"/>
    <property type="match status" value="1"/>
</dbReference>
<dbReference type="OrthoDB" id="6628836at2759"/>
<dbReference type="PROSITE" id="PS50090">
    <property type="entry name" value="MYB_LIKE"/>
    <property type="match status" value="1"/>
</dbReference>
<dbReference type="PANTHER" id="PTHR12243">
    <property type="entry name" value="MADF DOMAIN TRANSCRIPTION FACTOR"/>
    <property type="match status" value="1"/>
</dbReference>
<dbReference type="GO" id="GO:0003677">
    <property type="term" value="F:DNA binding"/>
    <property type="evidence" value="ECO:0007669"/>
    <property type="project" value="InterPro"/>
</dbReference>
<dbReference type="KEGG" id="api:100575651"/>
<dbReference type="CDD" id="cd00167">
    <property type="entry name" value="SANT"/>
    <property type="match status" value="1"/>
</dbReference>
<dbReference type="EnsemblMetazoa" id="XM_003240601.4">
    <property type="protein sequence ID" value="XP_003240649.1"/>
    <property type="gene ID" value="LOC100575651"/>
</dbReference>
<evidence type="ECO:0000256" key="3">
    <source>
        <dbReference type="SAM" id="MobiDB-lite"/>
    </source>
</evidence>
<sequence length="232" mass="27397">MNNRLRSYVLKKFTKEQDEQLVECVAKYPSIYNPQNKDYKLLYIREAIWKEISELVGRNKEDCKKRYKNIKDTYLKIKRSRKMKTGLKMSRVSLKSTKWNLAPHLKFLDVLPEKDLTSHINDMDYDENSNSEQNEDEEGTDTQATQPLPLQQKDKIKEAHIIMKQLEKKVKERSEILTKPESYNYEEYDDVDFFLKSLGITIKKLPPQLIIQAKVKMLSIIMDLELQASSDV</sequence>
<feature type="domain" description="Myb-like" evidence="4">
    <location>
        <begin position="12"/>
        <end position="71"/>
    </location>
</feature>
<feature type="compositionally biased region" description="Acidic residues" evidence="3">
    <location>
        <begin position="123"/>
        <end position="140"/>
    </location>
</feature>
<dbReference type="GO" id="GO:0005667">
    <property type="term" value="C:transcription regulator complex"/>
    <property type="evidence" value="ECO:0007669"/>
    <property type="project" value="TreeGrafter"/>
</dbReference>
<evidence type="ECO:0000259" key="4">
    <source>
        <dbReference type="PROSITE" id="PS50090"/>
    </source>
</evidence>
<dbReference type="Pfam" id="PF02944">
    <property type="entry name" value="BESS"/>
    <property type="match status" value="1"/>
</dbReference>
<dbReference type="GO" id="GO:0005634">
    <property type="term" value="C:nucleus"/>
    <property type="evidence" value="ECO:0007669"/>
    <property type="project" value="UniProtKB-SubCell"/>
</dbReference>
<protein>
    <submittedName>
        <fullName evidence="7">Uncharacterized protein</fullName>
    </submittedName>
</protein>
<evidence type="ECO:0000313" key="7">
    <source>
        <dbReference type="EnsemblMetazoa" id="XP_003240649.1"/>
    </source>
</evidence>
<keyword evidence="8" id="KW-1185">Reference proteome</keyword>
<dbReference type="RefSeq" id="XP_003240649.1">
    <property type="nucleotide sequence ID" value="XM_003240601.3"/>
</dbReference>
<evidence type="ECO:0000259" key="6">
    <source>
        <dbReference type="PROSITE" id="PS51031"/>
    </source>
</evidence>
<dbReference type="Proteomes" id="UP000007819">
    <property type="component" value="Chromosome X"/>
</dbReference>
<dbReference type="SMART" id="SM00595">
    <property type="entry name" value="MADF"/>
    <property type="match status" value="1"/>
</dbReference>
<dbReference type="InterPro" id="IPR006578">
    <property type="entry name" value="MADF-dom"/>
</dbReference>
<evidence type="ECO:0000256" key="2">
    <source>
        <dbReference type="PROSITE-ProRule" id="PRU00371"/>
    </source>
</evidence>
<evidence type="ECO:0000259" key="5">
    <source>
        <dbReference type="PROSITE" id="PS51029"/>
    </source>
</evidence>
<dbReference type="GO" id="GO:0006357">
    <property type="term" value="P:regulation of transcription by RNA polymerase II"/>
    <property type="evidence" value="ECO:0007669"/>
    <property type="project" value="TreeGrafter"/>
</dbReference>
<proteinExistence type="predicted"/>
<dbReference type="PROSITE" id="PS51031">
    <property type="entry name" value="BESS"/>
    <property type="match status" value="1"/>
</dbReference>
<feature type="domain" description="MADF" evidence="5">
    <location>
        <begin position="20"/>
        <end position="113"/>
    </location>
</feature>
<evidence type="ECO:0000313" key="8">
    <source>
        <dbReference type="Proteomes" id="UP000007819"/>
    </source>
</evidence>
<comment type="subcellular location">
    <subcellularLocation>
        <location evidence="1 2">Nucleus</location>
    </subcellularLocation>
</comment>
<dbReference type="GeneID" id="100575651"/>
<organism evidence="7 8">
    <name type="scientific">Acyrthosiphon pisum</name>
    <name type="common">Pea aphid</name>
    <dbReference type="NCBI Taxonomy" id="7029"/>
    <lineage>
        <taxon>Eukaryota</taxon>
        <taxon>Metazoa</taxon>
        <taxon>Ecdysozoa</taxon>
        <taxon>Arthropoda</taxon>
        <taxon>Hexapoda</taxon>
        <taxon>Insecta</taxon>
        <taxon>Pterygota</taxon>
        <taxon>Neoptera</taxon>
        <taxon>Paraneoptera</taxon>
        <taxon>Hemiptera</taxon>
        <taxon>Sternorrhyncha</taxon>
        <taxon>Aphidomorpha</taxon>
        <taxon>Aphidoidea</taxon>
        <taxon>Aphididae</taxon>
        <taxon>Macrosiphini</taxon>
        <taxon>Acyrthosiphon</taxon>
    </lineage>
</organism>
<dbReference type="Pfam" id="PF10545">
    <property type="entry name" value="MADF_DNA_bdg"/>
    <property type="match status" value="1"/>
</dbReference>
<feature type="region of interest" description="Disordered" evidence="3">
    <location>
        <begin position="120"/>
        <end position="149"/>
    </location>
</feature>
<evidence type="ECO:0000256" key="1">
    <source>
        <dbReference type="ARBA" id="ARBA00004123"/>
    </source>
</evidence>
<keyword evidence="2" id="KW-0539">Nucleus</keyword>
<dbReference type="AlphaFoldDB" id="A0A8R1W9G4"/>